<dbReference type="Proteomes" id="UP000821845">
    <property type="component" value="Chromosome 11"/>
</dbReference>
<evidence type="ECO:0000313" key="1">
    <source>
        <dbReference type="EMBL" id="KAH6941244.1"/>
    </source>
</evidence>
<sequence length="1062" mass="116563">MQCCRTWILLTHINCLTSMASHWPGVGAATAIAAVQEVRYENGTKDDTATYGNPWSDESLTTASVASPIETGFRPRASSTDSERGNQAQEDSHETLALPRRMCFARISKKFLAVRSFHVQASALGRAVLATVFLATSLLAVASLFAMVVFFCRGCRAKKNESAGQVHLLVAIHRNVQEQDFFLENLQRFLTRVSRELREVTGRAWIDSVTVQVPSTWRYRRYYGELDADFYQVAQVRVVPSDGNTKPRMELVQPLPCGMPGEMLLVPEAAIMQQMQDRHVSAAPESLAPEHEFVHLWPRFRYGIFDEIGIPGSMRFPMAVTDNDTVFPVSLSKGLAGVLSLPDGDRCAATPTGMVRPDCHLFLQLNDRQTLMGLLRMPYAAANNPTSARYLPTQHNVLCQRRSTSEIIYAHEDFTMKREPYRAAKEPRFRFVRPKENVTTRIVLLLDASEGMCGGGWMRQVHRSVSRFIQYRLPDGVQVALVALAEGEAHVLTNLTKLETRSRRALRLLVPYGCGRAGVNPLRGLDRAAQLLRGSHLAGAITVLVTHEAALGGKNETANGAWDTGMILSTVALGSRADPALELLASRMGGMSFWVPKEGDVYTALLDDALADAAQQLRPADDREIIVRREELRVRGERQVPFVIDDALGVDGRVAIVGRAVEFLAVRVRDPDDELYHEASPECTKDVLRTQSVVFSFPTMKNGRWTVQVSPTNGGGTDGTTTSTVTLLVTSFTTRDKVGGTAARAGIGVVDHLSGGCQSARAPYQREPRGAGSLGLGIGDGIYSAFFTDHSGAGRYHLAVRAAGDESNARAALPHVCRSSLADLARKPPNLKVPPKKAYRLTDLAEDMGSQNLWAPQAPQAPEAGEPCPMFERYVDAGSFQLVGYRERSPIGPGAISDLLVEASTMRGSRWLLELTWTAMGSHLDAGAVEHVELRCSRSGSELEENFKRALQIRDADLVRGNLSPLAARKRHRVVVQVPGRLFPPRGGAFTVYLALRTQDVQGRQSPLSNVARATHPGVRPAQTRPGADKEKPKSSARPIVLRPRPNVNQASGLNRMLWRKT</sequence>
<name>A0ACB7T8P5_HYAAI</name>
<comment type="caution">
    <text evidence="1">The sequence shown here is derived from an EMBL/GenBank/DDBJ whole genome shotgun (WGS) entry which is preliminary data.</text>
</comment>
<evidence type="ECO:0000313" key="2">
    <source>
        <dbReference type="Proteomes" id="UP000821845"/>
    </source>
</evidence>
<dbReference type="EMBL" id="CM023491">
    <property type="protein sequence ID" value="KAH6941244.1"/>
    <property type="molecule type" value="Genomic_DNA"/>
</dbReference>
<organism evidence="1 2">
    <name type="scientific">Hyalomma asiaticum</name>
    <name type="common">Tick</name>
    <dbReference type="NCBI Taxonomy" id="266040"/>
    <lineage>
        <taxon>Eukaryota</taxon>
        <taxon>Metazoa</taxon>
        <taxon>Ecdysozoa</taxon>
        <taxon>Arthropoda</taxon>
        <taxon>Chelicerata</taxon>
        <taxon>Arachnida</taxon>
        <taxon>Acari</taxon>
        <taxon>Parasitiformes</taxon>
        <taxon>Ixodida</taxon>
        <taxon>Ixodoidea</taxon>
        <taxon>Ixodidae</taxon>
        <taxon>Hyalomminae</taxon>
        <taxon>Hyalomma</taxon>
    </lineage>
</organism>
<keyword evidence="2" id="KW-1185">Reference proteome</keyword>
<protein>
    <submittedName>
        <fullName evidence="1">Uncharacterized protein</fullName>
    </submittedName>
</protein>
<gene>
    <name evidence="1" type="ORF">HPB50_015150</name>
</gene>
<accession>A0ACB7T8P5</accession>
<proteinExistence type="predicted"/>
<reference evidence="1" key="1">
    <citation type="submission" date="2020-05" db="EMBL/GenBank/DDBJ databases">
        <title>Large-scale comparative analyses of tick genomes elucidate their genetic diversity and vector capacities.</title>
        <authorList>
            <person name="Jia N."/>
            <person name="Wang J."/>
            <person name="Shi W."/>
            <person name="Du L."/>
            <person name="Sun Y."/>
            <person name="Zhan W."/>
            <person name="Jiang J."/>
            <person name="Wang Q."/>
            <person name="Zhang B."/>
            <person name="Ji P."/>
            <person name="Sakyi L.B."/>
            <person name="Cui X."/>
            <person name="Yuan T."/>
            <person name="Jiang B."/>
            <person name="Yang W."/>
            <person name="Lam T.T.-Y."/>
            <person name="Chang Q."/>
            <person name="Ding S."/>
            <person name="Wang X."/>
            <person name="Zhu J."/>
            <person name="Ruan X."/>
            <person name="Zhao L."/>
            <person name="Wei J."/>
            <person name="Que T."/>
            <person name="Du C."/>
            <person name="Cheng J."/>
            <person name="Dai P."/>
            <person name="Han X."/>
            <person name="Huang E."/>
            <person name="Gao Y."/>
            <person name="Liu J."/>
            <person name="Shao H."/>
            <person name="Ye R."/>
            <person name="Li L."/>
            <person name="Wei W."/>
            <person name="Wang X."/>
            <person name="Wang C."/>
            <person name="Yang T."/>
            <person name="Huo Q."/>
            <person name="Li W."/>
            <person name="Guo W."/>
            <person name="Chen H."/>
            <person name="Zhou L."/>
            <person name="Ni X."/>
            <person name="Tian J."/>
            <person name="Zhou Y."/>
            <person name="Sheng Y."/>
            <person name="Liu T."/>
            <person name="Pan Y."/>
            <person name="Xia L."/>
            <person name="Li J."/>
            <person name="Zhao F."/>
            <person name="Cao W."/>
        </authorList>
    </citation>
    <scope>NUCLEOTIDE SEQUENCE</scope>
    <source>
        <strain evidence="1">Hyas-2018</strain>
    </source>
</reference>